<comment type="caution">
    <text evidence="1">The sequence shown here is derived from an EMBL/GenBank/DDBJ whole genome shotgun (WGS) entry which is preliminary data.</text>
</comment>
<dbReference type="SUPFAM" id="SSF81301">
    <property type="entry name" value="Nucleotidyltransferase"/>
    <property type="match status" value="1"/>
</dbReference>
<dbReference type="EMBL" id="JADEXN010000023">
    <property type="protein sequence ID" value="MBE9039669.1"/>
    <property type="molecule type" value="Genomic_DNA"/>
</dbReference>
<keyword evidence="2" id="KW-1185">Reference proteome</keyword>
<dbReference type="AlphaFoldDB" id="A0A928Z7P4"/>
<evidence type="ECO:0000313" key="1">
    <source>
        <dbReference type="EMBL" id="MBE9039669.1"/>
    </source>
</evidence>
<name>A0A928Z7P4_9CYAN</name>
<dbReference type="Proteomes" id="UP000621799">
    <property type="component" value="Unassembled WGS sequence"/>
</dbReference>
<reference evidence="1" key="1">
    <citation type="submission" date="2020-10" db="EMBL/GenBank/DDBJ databases">
        <authorList>
            <person name="Castelo-Branco R."/>
            <person name="Eusebio N."/>
            <person name="Adriana R."/>
            <person name="Vieira A."/>
            <person name="Brugerolle De Fraissinette N."/>
            <person name="Rezende De Castro R."/>
            <person name="Schneider M.P."/>
            <person name="Vasconcelos V."/>
            <person name="Leao P.N."/>
        </authorList>
    </citation>
    <scope>NUCLEOTIDE SEQUENCE</scope>
    <source>
        <strain evidence="1">LEGE 11467</strain>
    </source>
</reference>
<organism evidence="1 2">
    <name type="scientific">Zarconia navalis LEGE 11467</name>
    <dbReference type="NCBI Taxonomy" id="1828826"/>
    <lineage>
        <taxon>Bacteria</taxon>
        <taxon>Bacillati</taxon>
        <taxon>Cyanobacteriota</taxon>
        <taxon>Cyanophyceae</taxon>
        <taxon>Oscillatoriophycideae</taxon>
        <taxon>Oscillatoriales</taxon>
        <taxon>Oscillatoriales incertae sedis</taxon>
        <taxon>Zarconia</taxon>
        <taxon>Zarconia navalis</taxon>
    </lineage>
</organism>
<dbReference type="Pfam" id="PF10706">
    <property type="entry name" value="Aminoglyc_resit"/>
    <property type="match status" value="1"/>
</dbReference>
<dbReference type="InterPro" id="IPR019646">
    <property type="entry name" value="Aminoglyc_AdlTrfase"/>
</dbReference>
<dbReference type="RefSeq" id="WP_264319927.1">
    <property type="nucleotide sequence ID" value="NZ_JADEXN010000023.1"/>
</dbReference>
<evidence type="ECO:0000313" key="2">
    <source>
        <dbReference type="Proteomes" id="UP000621799"/>
    </source>
</evidence>
<dbReference type="Gene3D" id="3.30.460.40">
    <property type="match status" value="1"/>
</dbReference>
<protein>
    <submittedName>
        <fullName evidence="1">Uncharacterized protein</fullName>
    </submittedName>
</protein>
<accession>A0A928Z7P4</accession>
<dbReference type="InterPro" id="IPR043519">
    <property type="entry name" value="NT_sf"/>
</dbReference>
<sequence>MISIVKKIIYHLDDLYCLWAIVGGCNLYLRGCIPYTNDIDIITSNEDARLIFDKLEKYAKRRISYSEVENVRCNFFQATIDGVTIEVMGTPENKIDGRWIRNTNWVLNVEYILVSDMLVPVTTLDYEKSINKELKNWMRVKYIQNCMNFE</sequence>
<dbReference type="PROSITE" id="PS51257">
    <property type="entry name" value="PROKAR_LIPOPROTEIN"/>
    <property type="match status" value="1"/>
</dbReference>
<gene>
    <name evidence="1" type="ORF">IQ235_02520</name>
</gene>
<proteinExistence type="predicted"/>